<dbReference type="EMBL" id="SHKV01000001">
    <property type="protein sequence ID" value="RZU32882.1"/>
    <property type="molecule type" value="Genomic_DNA"/>
</dbReference>
<protein>
    <submittedName>
        <fullName evidence="2">Uncharacterized protein</fullName>
    </submittedName>
</protein>
<dbReference type="AlphaFoldDB" id="A0A4Q7Y7A0"/>
<keyword evidence="3" id="KW-1185">Reference proteome</keyword>
<comment type="caution">
    <text evidence="2">The sequence shown here is derived from an EMBL/GenBank/DDBJ whole genome shotgun (WGS) entry which is preliminary data.</text>
</comment>
<sequence length="172" mass="18409">MTAAPPGLPAGHRRAERRSTVNWVTIEVFDGGTPAAAWLRAWHDSLVETAVTSGARFWDEHEHRWGVVLEFVFDEEIQRDGFRDSPAVRAALDAAPDPVNAGAGLPAPRWRQRLPAAPPSAPPGRRPDGGPAGAGPGRRTGAAVHALRGARRRPRPQLVSIPPSTGRVVPVT</sequence>
<organism evidence="2 3">
    <name type="scientific">Blastococcus saxobsidens</name>
    <dbReference type="NCBI Taxonomy" id="138336"/>
    <lineage>
        <taxon>Bacteria</taxon>
        <taxon>Bacillati</taxon>
        <taxon>Actinomycetota</taxon>
        <taxon>Actinomycetes</taxon>
        <taxon>Geodermatophilales</taxon>
        <taxon>Geodermatophilaceae</taxon>
        <taxon>Blastococcus</taxon>
    </lineage>
</organism>
<accession>A0A4Q7Y7A0</accession>
<gene>
    <name evidence="2" type="ORF">BKA19_2593</name>
</gene>
<evidence type="ECO:0000256" key="1">
    <source>
        <dbReference type="SAM" id="MobiDB-lite"/>
    </source>
</evidence>
<proteinExistence type="predicted"/>
<feature type="region of interest" description="Disordered" evidence="1">
    <location>
        <begin position="94"/>
        <end position="172"/>
    </location>
</feature>
<reference evidence="2 3" key="1">
    <citation type="submission" date="2019-02" db="EMBL/GenBank/DDBJ databases">
        <title>Sequencing the genomes of 1000 actinobacteria strains.</title>
        <authorList>
            <person name="Klenk H.-P."/>
        </authorList>
    </citation>
    <scope>NUCLEOTIDE SEQUENCE [LARGE SCALE GENOMIC DNA]</scope>
    <source>
        <strain evidence="2 3">DSM 44509</strain>
    </source>
</reference>
<evidence type="ECO:0000313" key="2">
    <source>
        <dbReference type="EMBL" id="RZU32882.1"/>
    </source>
</evidence>
<evidence type="ECO:0000313" key="3">
    <source>
        <dbReference type="Proteomes" id="UP000292507"/>
    </source>
</evidence>
<dbReference type="Proteomes" id="UP000292507">
    <property type="component" value="Unassembled WGS sequence"/>
</dbReference>
<name>A0A4Q7Y7A0_9ACTN</name>